<sequence length="135" mass="13649">MCRTTTAFVVGSVVSAPGAGADDSVCTAVGQYCGFYSPSRNISCEMNTGGRVGEDGVYCQTDNPPQTVTLNNDGTYKSCTGITCLGNAAPGIPMLAYGRTMALGQFACVSEETGVTCTTGGRGFTISRSGIGTAG</sequence>
<evidence type="ECO:0000313" key="1">
    <source>
        <dbReference type="EMBL" id="QYL16631.1"/>
    </source>
</evidence>
<name>A0ABX8VFQ1_9MYCO</name>
<proteinExistence type="predicted"/>
<organism evidence="1 2">
    <name type="scientific">Mycolicibacterium pallens</name>
    <dbReference type="NCBI Taxonomy" id="370524"/>
    <lineage>
        <taxon>Bacteria</taxon>
        <taxon>Bacillati</taxon>
        <taxon>Actinomycetota</taxon>
        <taxon>Actinomycetes</taxon>
        <taxon>Mycobacteriales</taxon>
        <taxon>Mycobacteriaceae</taxon>
        <taxon>Mycolicibacterium</taxon>
    </lineage>
</organism>
<reference evidence="1 2" key="1">
    <citation type="submission" date="2021-07" db="EMBL/GenBank/DDBJ databases">
        <title>Whole genome sequencing of non-tuberculosis mycobacteria type-strains.</title>
        <authorList>
            <person name="Igarashi Y."/>
            <person name="Osugi A."/>
            <person name="Mitarai S."/>
        </authorList>
    </citation>
    <scope>NUCLEOTIDE SEQUENCE [LARGE SCALE GENOMIC DNA]</scope>
    <source>
        <strain evidence="1 2">JCM 16370</strain>
    </source>
</reference>
<evidence type="ECO:0000313" key="2">
    <source>
        <dbReference type="Proteomes" id="UP000825367"/>
    </source>
</evidence>
<evidence type="ECO:0008006" key="3">
    <source>
        <dbReference type="Google" id="ProtNLM"/>
    </source>
</evidence>
<protein>
    <recommendedName>
        <fullName evidence="3">Secreted protein</fullName>
    </recommendedName>
</protein>
<dbReference type="Proteomes" id="UP000825367">
    <property type="component" value="Chromosome"/>
</dbReference>
<gene>
    <name evidence="1" type="ORF">K0O64_27200</name>
</gene>
<keyword evidence="2" id="KW-1185">Reference proteome</keyword>
<accession>A0ABX8VFQ1</accession>
<dbReference type="EMBL" id="CP080333">
    <property type="protein sequence ID" value="QYL16631.1"/>
    <property type="molecule type" value="Genomic_DNA"/>
</dbReference>